<dbReference type="PANTHER" id="PTHR21581">
    <property type="entry name" value="D-ALANYL-D-ALANINE CARBOXYPEPTIDASE"/>
    <property type="match status" value="1"/>
</dbReference>
<evidence type="ECO:0000256" key="3">
    <source>
        <dbReference type="ARBA" id="ARBA00022801"/>
    </source>
</evidence>
<feature type="region of interest" description="Disordered" evidence="10">
    <location>
        <begin position="405"/>
        <end position="434"/>
    </location>
</feature>
<protein>
    <submittedName>
        <fullName evidence="13">D-alanyl-D-alanine carboxypeptidase (Penicillin-binding protein 5/6)</fullName>
    </submittedName>
</protein>
<dbReference type="Gene3D" id="3.40.710.10">
    <property type="entry name" value="DD-peptidase/beta-lactamase superfamily"/>
    <property type="match status" value="1"/>
</dbReference>
<evidence type="ECO:0000256" key="5">
    <source>
        <dbReference type="ARBA" id="ARBA00022984"/>
    </source>
</evidence>
<feature type="active site" description="Acyl-ester intermediate" evidence="7">
    <location>
        <position position="85"/>
    </location>
</feature>
<keyword evidence="13" id="KW-0121">Carboxypeptidase</keyword>
<feature type="compositionally biased region" description="Pro residues" evidence="10">
    <location>
        <begin position="325"/>
        <end position="338"/>
    </location>
</feature>
<keyword evidence="4" id="KW-0133">Cell shape</keyword>
<dbReference type="AlphaFoldDB" id="A0A561UJP5"/>
<dbReference type="Pfam" id="PF00768">
    <property type="entry name" value="Peptidase_S11"/>
    <property type="match status" value="1"/>
</dbReference>
<dbReference type="Proteomes" id="UP000317940">
    <property type="component" value="Unassembled WGS sequence"/>
</dbReference>
<feature type="active site" evidence="7">
    <location>
        <position position="143"/>
    </location>
</feature>
<evidence type="ECO:0000259" key="12">
    <source>
        <dbReference type="Pfam" id="PF00768"/>
    </source>
</evidence>
<evidence type="ECO:0000256" key="1">
    <source>
        <dbReference type="ARBA" id="ARBA00007164"/>
    </source>
</evidence>
<keyword evidence="5" id="KW-0573">Peptidoglycan synthesis</keyword>
<accession>A0A561UJP5</accession>
<proteinExistence type="inferred from homology"/>
<dbReference type="GO" id="GO:0006508">
    <property type="term" value="P:proteolysis"/>
    <property type="evidence" value="ECO:0007669"/>
    <property type="project" value="InterPro"/>
</dbReference>
<dbReference type="EMBL" id="VIWT01000001">
    <property type="protein sequence ID" value="TWF99578.1"/>
    <property type="molecule type" value="Genomic_DNA"/>
</dbReference>
<keyword evidence="2 11" id="KW-0732">Signal</keyword>
<reference evidence="13 14" key="1">
    <citation type="submission" date="2019-06" db="EMBL/GenBank/DDBJ databases">
        <title>Sequencing the genomes of 1000 actinobacteria strains.</title>
        <authorList>
            <person name="Klenk H.-P."/>
        </authorList>
    </citation>
    <scope>NUCLEOTIDE SEQUENCE [LARGE SCALE GENOMIC DNA]</scope>
    <source>
        <strain evidence="13 14">DSM 44826</strain>
    </source>
</reference>
<dbReference type="GO" id="GO:0009252">
    <property type="term" value="P:peptidoglycan biosynthetic process"/>
    <property type="evidence" value="ECO:0007669"/>
    <property type="project" value="UniProtKB-KW"/>
</dbReference>
<feature type="domain" description="Peptidase S11 D-alanyl-D-alanine carboxypeptidase A N-terminal" evidence="12">
    <location>
        <begin position="54"/>
        <end position="283"/>
    </location>
</feature>
<evidence type="ECO:0000256" key="10">
    <source>
        <dbReference type="SAM" id="MobiDB-lite"/>
    </source>
</evidence>
<feature type="signal peptide" evidence="11">
    <location>
        <begin position="1"/>
        <end position="18"/>
    </location>
</feature>
<dbReference type="GO" id="GO:0008360">
    <property type="term" value="P:regulation of cell shape"/>
    <property type="evidence" value="ECO:0007669"/>
    <property type="project" value="UniProtKB-KW"/>
</dbReference>
<dbReference type="InterPro" id="IPR012338">
    <property type="entry name" value="Beta-lactam/transpept-like"/>
</dbReference>
<evidence type="ECO:0000256" key="8">
    <source>
        <dbReference type="PIRSR" id="PIRSR618044-2"/>
    </source>
</evidence>
<evidence type="ECO:0000256" key="2">
    <source>
        <dbReference type="ARBA" id="ARBA00022729"/>
    </source>
</evidence>
<evidence type="ECO:0000256" key="7">
    <source>
        <dbReference type="PIRSR" id="PIRSR618044-1"/>
    </source>
</evidence>
<comment type="similarity">
    <text evidence="1 9">Belongs to the peptidase S11 family.</text>
</comment>
<evidence type="ECO:0000256" key="9">
    <source>
        <dbReference type="RuleBase" id="RU004016"/>
    </source>
</evidence>
<evidence type="ECO:0000313" key="13">
    <source>
        <dbReference type="EMBL" id="TWF99578.1"/>
    </source>
</evidence>
<feature type="binding site" evidence="8">
    <location>
        <position position="254"/>
    </location>
    <ligand>
        <name>substrate</name>
    </ligand>
</feature>
<feature type="region of interest" description="Disordered" evidence="10">
    <location>
        <begin position="324"/>
        <end position="363"/>
    </location>
</feature>
<evidence type="ECO:0000256" key="11">
    <source>
        <dbReference type="SAM" id="SignalP"/>
    </source>
</evidence>
<dbReference type="GO" id="GO:0009002">
    <property type="term" value="F:serine-type D-Ala-D-Ala carboxypeptidase activity"/>
    <property type="evidence" value="ECO:0007669"/>
    <property type="project" value="InterPro"/>
</dbReference>
<dbReference type="InterPro" id="IPR001967">
    <property type="entry name" value="Peptidase_S11_N"/>
</dbReference>
<evidence type="ECO:0000256" key="6">
    <source>
        <dbReference type="ARBA" id="ARBA00023316"/>
    </source>
</evidence>
<dbReference type="SUPFAM" id="SSF56601">
    <property type="entry name" value="beta-lactamase/transpeptidase-like"/>
    <property type="match status" value="1"/>
</dbReference>
<evidence type="ECO:0000256" key="4">
    <source>
        <dbReference type="ARBA" id="ARBA00022960"/>
    </source>
</evidence>
<keyword evidence="14" id="KW-1185">Reference proteome</keyword>
<dbReference type="PRINTS" id="PR00725">
    <property type="entry name" value="DADACBPTASE1"/>
</dbReference>
<gene>
    <name evidence="13" type="ORF">FHX73_113425</name>
</gene>
<sequence length="434" mass="45164">MVALTAALLLAGPGTAAAEPPPLPGAQPAAVGGARLGLTDVQVSLAQGAPRLPDDLTGKSWLVADADTGDVLAAYQPHLRLPPASTLKMLFADTVLPKFNRGTVHRVAPEELAGLGQGSSLVGIKEDLDYKVEDLWRGVFLSSGNDAVHVLAHMNGGVDETVRQMNDEARELGAADTHVVSPDGYDEDGQLTSAYDLTLFAREGLRNADFRSYCATKDAQFPGAVDRTTGQRGTFGIQNTDRLLGKYPGLIGVKNGYTTNAGSTFVGAAQRDGRTLLVAVMHPDTYMKVYDETAELLDWGFAAGARARPIGALVAPAALSSAAPAAPPSAAPAAPPAPDQARTQAQAQGRPQALPAPGRPVAGRYPGRGARVLGPEGWAVLGALTLCAAAAGWLLNHRRRELAAALARRRRAARRTDEPAPDPQAGGATAVGRR</sequence>
<keyword evidence="6" id="KW-0961">Cell wall biogenesis/degradation</keyword>
<comment type="caution">
    <text evidence="13">The sequence shown here is derived from an EMBL/GenBank/DDBJ whole genome shotgun (WGS) entry which is preliminary data.</text>
</comment>
<dbReference type="InterPro" id="IPR018044">
    <property type="entry name" value="Peptidase_S11"/>
</dbReference>
<feature type="chain" id="PRO_5021715715" evidence="11">
    <location>
        <begin position="19"/>
        <end position="434"/>
    </location>
</feature>
<organism evidence="13 14">
    <name type="scientific">Kitasatospora viridis</name>
    <dbReference type="NCBI Taxonomy" id="281105"/>
    <lineage>
        <taxon>Bacteria</taxon>
        <taxon>Bacillati</taxon>
        <taxon>Actinomycetota</taxon>
        <taxon>Actinomycetes</taxon>
        <taxon>Kitasatosporales</taxon>
        <taxon>Streptomycetaceae</taxon>
        <taxon>Kitasatospora</taxon>
    </lineage>
</organism>
<name>A0A561UJP5_9ACTN</name>
<feature type="active site" description="Proton acceptor" evidence="7">
    <location>
        <position position="88"/>
    </location>
</feature>
<evidence type="ECO:0000313" key="14">
    <source>
        <dbReference type="Proteomes" id="UP000317940"/>
    </source>
</evidence>
<keyword evidence="13" id="KW-0645">Protease</keyword>
<keyword evidence="3" id="KW-0378">Hydrolase</keyword>
<dbReference type="GO" id="GO:0071555">
    <property type="term" value="P:cell wall organization"/>
    <property type="evidence" value="ECO:0007669"/>
    <property type="project" value="UniProtKB-KW"/>
</dbReference>
<dbReference type="PANTHER" id="PTHR21581:SF33">
    <property type="entry name" value="D-ALANYL-D-ALANINE CARBOXYPEPTIDASE DACB"/>
    <property type="match status" value="1"/>
</dbReference>